<sequence>MKFDVFTSSSYYFVAYCLLHAATVRTLRAKGFASKDIHIVAEKLPSTVNAIATSSMALWLLFKDIAFANQFAFTFYDIIAMLSTPETAHFSSWAHHIFGIVGVGLTRLMKVGAYFPACFLPPELTVVASNLLYLAQKYYPDNSDLIGMLLALRCAIFTAVRLPAAPLCLLHAVASSSSDDPVESTNSSTSSDLSDHEAKPYHHTSTSAIIWRKVQNFTRDYSKLPLIVKVGSAFNIFLFTGLNTYWTILTYKAFFRYLAGRKARTLTKSGNVHHI</sequence>
<gene>
    <name evidence="2" type="ORF">HK100_010894</name>
</gene>
<dbReference type="AlphaFoldDB" id="A0AAD5XHZ6"/>
<name>A0AAD5XHZ6_9FUNG</name>
<dbReference type="PANTHER" id="PTHR13439">
    <property type="entry name" value="CT120 PROTEIN"/>
    <property type="match status" value="1"/>
</dbReference>
<proteinExistence type="predicted"/>
<feature type="region of interest" description="Disordered" evidence="1">
    <location>
        <begin position="177"/>
        <end position="199"/>
    </location>
</feature>
<evidence type="ECO:0008006" key="4">
    <source>
        <dbReference type="Google" id="ProtNLM"/>
    </source>
</evidence>
<accession>A0AAD5XHZ6</accession>
<evidence type="ECO:0000313" key="2">
    <source>
        <dbReference type="EMBL" id="KAJ3140049.1"/>
    </source>
</evidence>
<comment type="caution">
    <text evidence="2">The sequence shown here is derived from an EMBL/GenBank/DDBJ whole genome shotgun (WGS) entry which is preliminary data.</text>
</comment>
<protein>
    <recommendedName>
        <fullName evidence="4">TLC domain-containing protein</fullName>
    </recommendedName>
</protein>
<reference evidence="2" key="1">
    <citation type="submission" date="2020-05" db="EMBL/GenBank/DDBJ databases">
        <title>Phylogenomic resolution of chytrid fungi.</title>
        <authorList>
            <person name="Stajich J.E."/>
            <person name="Amses K."/>
            <person name="Simmons R."/>
            <person name="Seto K."/>
            <person name="Myers J."/>
            <person name="Bonds A."/>
            <person name="Quandt C.A."/>
            <person name="Barry K."/>
            <person name="Liu P."/>
            <person name="Grigoriev I."/>
            <person name="Longcore J.E."/>
            <person name="James T.Y."/>
        </authorList>
    </citation>
    <scope>NUCLEOTIDE SEQUENCE</scope>
    <source>
        <strain evidence="2">JEL0513</strain>
    </source>
</reference>
<dbReference type="GO" id="GO:0005783">
    <property type="term" value="C:endoplasmic reticulum"/>
    <property type="evidence" value="ECO:0007669"/>
    <property type="project" value="TreeGrafter"/>
</dbReference>
<dbReference type="EMBL" id="JADGJH010000062">
    <property type="protein sequence ID" value="KAJ3140049.1"/>
    <property type="molecule type" value="Genomic_DNA"/>
</dbReference>
<evidence type="ECO:0000313" key="3">
    <source>
        <dbReference type="Proteomes" id="UP001211907"/>
    </source>
</evidence>
<evidence type="ECO:0000256" key="1">
    <source>
        <dbReference type="SAM" id="MobiDB-lite"/>
    </source>
</evidence>
<organism evidence="2 3">
    <name type="scientific">Physocladia obscura</name>
    <dbReference type="NCBI Taxonomy" id="109957"/>
    <lineage>
        <taxon>Eukaryota</taxon>
        <taxon>Fungi</taxon>
        <taxon>Fungi incertae sedis</taxon>
        <taxon>Chytridiomycota</taxon>
        <taxon>Chytridiomycota incertae sedis</taxon>
        <taxon>Chytridiomycetes</taxon>
        <taxon>Chytridiales</taxon>
        <taxon>Chytriomycetaceae</taxon>
        <taxon>Physocladia</taxon>
    </lineage>
</organism>
<dbReference type="PANTHER" id="PTHR13439:SF0">
    <property type="entry name" value="TOPOISOMERASE I DAMAGE AFFECTED PROTEIN 4"/>
    <property type="match status" value="1"/>
</dbReference>
<dbReference type="InterPro" id="IPR050846">
    <property type="entry name" value="TLCD"/>
</dbReference>
<dbReference type="Proteomes" id="UP001211907">
    <property type="component" value="Unassembled WGS sequence"/>
</dbReference>
<dbReference type="GO" id="GO:0055088">
    <property type="term" value="P:lipid homeostasis"/>
    <property type="evidence" value="ECO:0007669"/>
    <property type="project" value="TreeGrafter"/>
</dbReference>
<keyword evidence="3" id="KW-1185">Reference proteome</keyword>